<protein>
    <submittedName>
        <fullName evidence="1">Uncharacterized protein</fullName>
    </submittedName>
</protein>
<comment type="caution">
    <text evidence="1">The sequence shown here is derived from an EMBL/GenBank/DDBJ whole genome shotgun (WGS) entry which is preliminary data.</text>
</comment>
<name>A0A2S4LTR7_9HYPH</name>
<organism evidence="1 2">
    <name type="scientific">Bosea psychrotolerans</name>
    <dbReference type="NCBI Taxonomy" id="1871628"/>
    <lineage>
        <taxon>Bacteria</taxon>
        <taxon>Pseudomonadati</taxon>
        <taxon>Pseudomonadota</taxon>
        <taxon>Alphaproteobacteria</taxon>
        <taxon>Hyphomicrobiales</taxon>
        <taxon>Boseaceae</taxon>
        <taxon>Bosea</taxon>
    </lineage>
</organism>
<evidence type="ECO:0000313" key="2">
    <source>
        <dbReference type="Proteomes" id="UP000236919"/>
    </source>
</evidence>
<accession>A0A2S4LTR7</accession>
<keyword evidence="2" id="KW-1185">Reference proteome</keyword>
<dbReference type="AlphaFoldDB" id="A0A2S4LTR7"/>
<evidence type="ECO:0000313" key="1">
    <source>
        <dbReference type="EMBL" id="POR45842.1"/>
    </source>
</evidence>
<dbReference type="EMBL" id="PQFZ01000029">
    <property type="protein sequence ID" value="POR45842.1"/>
    <property type="molecule type" value="Genomic_DNA"/>
</dbReference>
<reference evidence="1 2" key="1">
    <citation type="submission" date="2018-01" db="EMBL/GenBank/DDBJ databases">
        <title>Genomic Encyclopedia of Type Strains, Phase III (KMG-III): the genomes of soil and plant-associated and newly described type strains.</title>
        <authorList>
            <person name="Whitman W."/>
        </authorList>
    </citation>
    <scope>NUCLEOTIDE SEQUENCE [LARGE SCALE GENOMIC DNA]</scope>
    <source>
        <strain evidence="1 2">1131</strain>
    </source>
</reference>
<dbReference type="Proteomes" id="UP000236919">
    <property type="component" value="Unassembled WGS sequence"/>
</dbReference>
<gene>
    <name evidence="1" type="ORF">CYD53_12910</name>
</gene>
<sequence length="45" mass="4950">MRFELKRHAFGGGDGLMPPWLRVPLIGGAQQRNADKSGSDPMRTP</sequence>
<proteinExistence type="predicted"/>